<dbReference type="Proteomes" id="UP000076964">
    <property type="component" value="Unassembled WGS sequence"/>
</dbReference>
<dbReference type="GO" id="GO:0009423">
    <property type="term" value="P:chorismate biosynthetic process"/>
    <property type="evidence" value="ECO:0007669"/>
    <property type="project" value="UniProtKB-UniRule"/>
</dbReference>
<dbReference type="PANTHER" id="PTHR21087">
    <property type="entry name" value="SHIKIMATE KINASE"/>
    <property type="match status" value="1"/>
</dbReference>
<dbReference type="CDD" id="cd00464">
    <property type="entry name" value="SK"/>
    <property type="match status" value="1"/>
</dbReference>
<dbReference type="PRINTS" id="PR01100">
    <property type="entry name" value="SHIKIMTKNASE"/>
</dbReference>
<dbReference type="GO" id="GO:0009073">
    <property type="term" value="P:aromatic amino acid family biosynthetic process"/>
    <property type="evidence" value="ECO:0007669"/>
    <property type="project" value="UniProtKB-KW"/>
</dbReference>
<dbReference type="InterPro" id="IPR027417">
    <property type="entry name" value="P-loop_NTPase"/>
</dbReference>
<evidence type="ECO:0000256" key="1">
    <source>
        <dbReference type="ARBA" id="ARBA00004842"/>
    </source>
</evidence>
<comment type="catalytic activity">
    <reaction evidence="10 11">
        <text>shikimate + ATP = 3-phosphoshikimate + ADP + H(+)</text>
        <dbReference type="Rhea" id="RHEA:13121"/>
        <dbReference type="ChEBI" id="CHEBI:15378"/>
        <dbReference type="ChEBI" id="CHEBI:30616"/>
        <dbReference type="ChEBI" id="CHEBI:36208"/>
        <dbReference type="ChEBI" id="CHEBI:145989"/>
        <dbReference type="ChEBI" id="CHEBI:456216"/>
        <dbReference type="EC" id="2.7.1.71"/>
    </reaction>
</comment>
<feature type="binding site" evidence="11">
    <location>
        <position position="14"/>
    </location>
    <ligand>
        <name>Mg(2+)</name>
        <dbReference type="ChEBI" id="CHEBI:18420"/>
    </ligand>
</feature>
<evidence type="ECO:0000313" key="13">
    <source>
        <dbReference type="Proteomes" id="UP000076964"/>
    </source>
</evidence>
<dbReference type="UniPathway" id="UPA00053">
    <property type="reaction ID" value="UER00088"/>
</dbReference>
<dbReference type="SUPFAM" id="SSF52540">
    <property type="entry name" value="P-loop containing nucleoside triphosphate hydrolases"/>
    <property type="match status" value="1"/>
</dbReference>
<protein>
    <recommendedName>
        <fullName evidence="3 11">Shikimate kinase</fullName>
        <shortName evidence="11">SK</shortName>
        <ecNumber evidence="3 11">2.7.1.71</ecNumber>
    </recommendedName>
</protein>
<dbReference type="PANTHER" id="PTHR21087:SF16">
    <property type="entry name" value="SHIKIMATE KINASE 1, CHLOROPLASTIC"/>
    <property type="match status" value="1"/>
</dbReference>
<dbReference type="InterPro" id="IPR000623">
    <property type="entry name" value="Shikimate_kinase/TSH1"/>
</dbReference>
<dbReference type="Gene3D" id="3.40.50.300">
    <property type="entry name" value="P-loop containing nucleotide triphosphate hydrolases"/>
    <property type="match status" value="1"/>
</dbReference>
<dbReference type="GO" id="GO:0000287">
    <property type="term" value="F:magnesium ion binding"/>
    <property type="evidence" value="ECO:0007669"/>
    <property type="project" value="UniProtKB-UniRule"/>
</dbReference>
<feature type="binding site" evidence="11">
    <location>
        <position position="120"/>
    </location>
    <ligand>
        <name>ATP</name>
        <dbReference type="ChEBI" id="CHEBI:30616"/>
    </ligand>
</feature>
<accession>A0A177E621</accession>
<keyword evidence="11" id="KW-0963">Cytoplasm</keyword>
<keyword evidence="13" id="KW-1185">Reference proteome</keyword>
<organism evidence="12 13">
    <name type="scientific">Thermodesulfatator autotrophicus</name>
    <dbReference type="NCBI Taxonomy" id="1795632"/>
    <lineage>
        <taxon>Bacteria</taxon>
        <taxon>Pseudomonadati</taxon>
        <taxon>Thermodesulfobacteriota</taxon>
        <taxon>Thermodesulfobacteria</taxon>
        <taxon>Thermodesulfobacteriales</taxon>
        <taxon>Thermodesulfatatoraceae</taxon>
        <taxon>Thermodesulfatator</taxon>
    </lineage>
</organism>
<gene>
    <name evidence="11" type="primary">aroK</name>
    <name evidence="12" type="ORF">TH606_09555</name>
</gene>
<feature type="binding site" evidence="11">
    <location>
        <position position="139"/>
    </location>
    <ligand>
        <name>substrate</name>
    </ligand>
</feature>
<evidence type="ECO:0000256" key="5">
    <source>
        <dbReference type="ARBA" id="ARBA00022679"/>
    </source>
</evidence>
<evidence type="ECO:0000256" key="11">
    <source>
        <dbReference type="HAMAP-Rule" id="MF_00109"/>
    </source>
</evidence>
<evidence type="ECO:0000256" key="2">
    <source>
        <dbReference type="ARBA" id="ARBA00006997"/>
    </source>
</evidence>
<comment type="subunit">
    <text evidence="11">Monomer.</text>
</comment>
<dbReference type="GO" id="GO:0005829">
    <property type="term" value="C:cytosol"/>
    <property type="evidence" value="ECO:0007669"/>
    <property type="project" value="TreeGrafter"/>
</dbReference>
<evidence type="ECO:0000256" key="4">
    <source>
        <dbReference type="ARBA" id="ARBA00022605"/>
    </source>
</evidence>
<dbReference type="GO" id="GO:0004765">
    <property type="term" value="F:shikimate kinase activity"/>
    <property type="evidence" value="ECO:0007669"/>
    <property type="project" value="UniProtKB-UniRule"/>
</dbReference>
<keyword evidence="6 11" id="KW-0547">Nucleotide-binding</keyword>
<feature type="binding site" evidence="11">
    <location>
        <begin position="10"/>
        <end position="15"/>
    </location>
    <ligand>
        <name>ATP</name>
        <dbReference type="ChEBI" id="CHEBI:30616"/>
    </ligand>
</feature>
<dbReference type="AlphaFoldDB" id="A0A177E621"/>
<comment type="cofactor">
    <cofactor evidence="11">
        <name>Mg(2+)</name>
        <dbReference type="ChEBI" id="CHEBI:18420"/>
    </cofactor>
    <text evidence="11">Binds 1 Mg(2+) ion per subunit.</text>
</comment>
<feature type="binding site" evidence="11">
    <location>
        <position position="78"/>
    </location>
    <ligand>
        <name>substrate</name>
    </ligand>
</feature>
<dbReference type="STRING" id="1795632.TH606_09555"/>
<dbReference type="OrthoDB" id="9800332at2"/>
<feature type="binding site" evidence="11">
    <location>
        <position position="56"/>
    </location>
    <ligand>
        <name>substrate</name>
    </ligand>
</feature>
<keyword evidence="7 11" id="KW-0418">Kinase</keyword>
<comment type="pathway">
    <text evidence="1 11">Metabolic intermediate biosynthesis; chorismate biosynthesis; chorismate from D-erythrose 4-phosphate and phosphoenolpyruvate: step 5/7.</text>
</comment>
<comment type="caution">
    <text evidence="12">The sequence shown here is derived from an EMBL/GenBank/DDBJ whole genome shotgun (WGS) entry which is preliminary data.</text>
</comment>
<comment type="caution">
    <text evidence="11">Lacks conserved residue(s) required for the propagation of feature annotation.</text>
</comment>
<keyword evidence="9 11" id="KW-0057">Aromatic amino acid biosynthesis</keyword>
<reference evidence="12 13" key="1">
    <citation type="submission" date="2016-02" db="EMBL/GenBank/DDBJ databases">
        <title>Draft genome sequence of Thermodesulfatator sp. S606.</title>
        <authorList>
            <person name="Lai Q."/>
            <person name="Cao J."/>
            <person name="Dupont S."/>
            <person name="Shao Z."/>
            <person name="Jebbar M."/>
            <person name="Alain K."/>
        </authorList>
    </citation>
    <scope>NUCLEOTIDE SEQUENCE [LARGE SCALE GENOMIC DNA]</scope>
    <source>
        <strain evidence="12 13">S606</strain>
    </source>
</reference>
<comment type="subcellular location">
    <subcellularLocation>
        <location evidence="11">Cytoplasm</location>
    </subcellularLocation>
</comment>
<keyword evidence="8 11" id="KW-0067">ATP-binding</keyword>
<dbReference type="EC" id="2.7.1.71" evidence="3 11"/>
<dbReference type="InterPro" id="IPR023000">
    <property type="entry name" value="Shikimate_kinase_CS"/>
</dbReference>
<keyword evidence="4 11" id="KW-0028">Amino-acid biosynthesis</keyword>
<evidence type="ECO:0000256" key="8">
    <source>
        <dbReference type="ARBA" id="ARBA00022840"/>
    </source>
</evidence>
<dbReference type="EMBL" id="LSFI01000048">
    <property type="protein sequence ID" value="OAG26941.1"/>
    <property type="molecule type" value="Genomic_DNA"/>
</dbReference>
<keyword evidence="5 11" id="KW-0808">Transferase</keyword>
<sequence length="175" mass="19894">MKIVLIGFRATGKTSVGKELARRLGLPFLDLDEYIVNKVGKSITEIVEEKGWPYFRELEKEALYEMGQRDNLVLALGGGSVMHTDEMDLIKANSSLIWLKAQPQVILLRLEQDEKSCSFRPSLTNKSLEEEVACILAQREPLYQRYADLIIETDHLNTEEVVAKIIEFLRQAGVI</sequence>
<evidence type="ECO:0000256" key="3">
    <source>
        <dbReference type="ARBA" id="ARBA00012154"/>
    </source>
</evidence>
<feature type="binding site" evidence="11">
    <location>
        <position position="32"/>
    </location>
    <ligand>
        <name>substrate</name>
    </ligand>
</feature>
<evidence type="ECO:0000313" key="12">
    <source>
        <dbReference type="EMBL" id="OAG26941.1"/>
    </source>
</evidence>
<evidence type="ECO:0000256" key="6">
    <source>
        <dbReference type="ARBA" id="ARBA00022741"/>
    </source>
</evidence>
<keyword evidence="11" id="KW-0460">Magnesium</keyword>
<evidence type="ECO:0000256" key="10">
    <source>
        <dbReference type="ARBA" id="ARBA00048567"/>
    </source>
</evidence>
<dbReference type="HAMAP" id="MF_00109">
    <property type="entry name" value="Shikimate_kinase"/>
    <property type="match status" value="1"/>
</dbReference>
<evidence type="ECO:0000256" key="9">
    <source>
        <dbReference type="ARBA" id="ARBA00023141"/>
    </source>
</evidence>
<dbReference type="GO" id="GO:0005524">
    <property type="term" value="F:ATP binding"/>
    <property type="evidence" value="ECO:0007669"/>
    <property type="project" value="UniProtKB-UniRule"/>
</dbReference>
<dbReference type="GO" id="GO:0008652">
    <property type="term" value="P:amino acid biosynthetic process"/>
    <property type="evidence" value="ECO:0007669"/>
    <property type="project" value="UniProtKB-KW"/>
</dbReference>
<name>A0A177E621_9BACT</name>
<dbReference type="RefSeq" id="WP_068543315.1">
    <property type="nucleotide sequence ID" value="NZ_LSFI01000048.1"/>
</dbReference>
<evidence type="ECO:0000256" key="7">
    <source>
        <dbReference type="ARBA" id="ARBA00022777"/>
    </source>
</evidence>
<dbReference type="Pfam" id="PF01202">
    <property type="entry name" value="SKI"/>
    <property type="match status" value="1"/>
</dbReference>
<dbReference type="InterPro" id="IPR031322">
    <property type="entry name" value="Shikimate/glucono_kinase"/>
</dbReference>
<keyword evidence="11" id="KW-0479">Metal-binding</keyword>
<dbReference type="PROSITE" id="PS01128">
    <property type="entry name" value="SHIKIMATE_KINASE"/>
    <property type="match status" value="1"/>
</dbReference>
<comment type="function">
    <text evidence="11">Catalyzes the specific phosphorylation of the 3-hydroxyl group of shikimic acid using ATP as a cosubstrate.</text>
</comment>
<proteinExistence type="inferred from homology"/>
<comment type="similarity">
    <text evidence="2 11">Belongs to the shikimate kinase family.</text>
</comment>